<organism evidence="2 3">
    <name type="scientific">Clostridium ljungdahlii</name>
    <dbReference type="NCBI Taxonomy" id="1538"/>
    <lineage>
        <taxon>Bacteria</taxon>
        <taxon>Bacillati</taxon>
        <taxon>Bacillota</taxon>
        <taxon>Clostridia</taxon>
        <taxon>Eubacteriales</taxon>
        <taxon>Clostridiaceae</taxon>
        <taxon>Clostridium</taxon>
    </lineage>
</organism>
<dbReference type="GO" id="GO:0006779">
    <property type="term" value="P:porphyrin-containing compound biosynthetic process"/>
    <property type="evidence" value="ECO:0007669"/>
    <property type="project" value="InterPro"/>
</dbReference>
<gene>
    <name evidence="2" type="primary">hemE_7</name>
    <name evidence="2" type="ORF">WY13_02841</name>
</gene>
<proteinExistence type="predicted"/>
<protein>
    <submittedName>
        <fullName evidence="2">Uroporphyrinogen decarboxylase</fullName>
        <ecNumber evidence="2">4.1.1.37</ecNumber>
    </submittedName>
</protein>
<dbReference type="InterPro" id="IPR038071">
    <property type="entry name" value="UROD/MetE-like_sf"/>
</dbReference>
<name>A0A162L655_9CLOT</name>
<dbReference type="AlphaFoldDB" id="A0A162L655"/>
<evidence type="ECO:0000259" key="1">
    <source>
        <dbReference type="Pfam" id="PF01208"/>
    </source>
</evidence>
<evidence type="ECO:0000313" key="3">
    <source>
        <dbReference type="Proteomes" id="UP000077407"/>
    </source>
</evidence>
<dbReference type="PANTHER" id="PTHR47099">
    <property type="entry name" value="METHYLCOBAMIDE:COM METHYLTRANSFERASE MTBA"/>
    <property type="match status" value="1"/>
</dbReference>
<dbReference type="Proteomes" id="UP000077407">
    <property type="component" value="Unassembled WGS sequence"/>
</dbReference>
<dbReference type="PATRIC" id="fig|1538.10.peg.2742"/>
<dbReference type="PANTHER" id="PTHR47099:SF1">
    <property type="entry name" value="METHYLCOBAMIDE:COM METHYLTRANSFERASE MTBA"/>
    <property type="match status" value="1"/>
</dbReference>
<reference evidence="2 3" key="1">
    <citation type="journal article" date="2015" name="Biotechnol. Bioeng.">
        <title>Genome sequence and phenotypic characterization of Caulobacter segnis.</title>
        <authorList>
            <person name="Patel S."/>
            <person name="Fletcher B."/>
            <person name="Scott D.C."/>
            <person name="Ely B."/>
        </authorList>
    </citation>
    <scope>NUCLEOTIDE SEQUENCE [LARGE SCALE GENOMIC DNA]</scope>
    <source>
        <strain evidence="2 3">ERI-2</strain>
    </source>
</reference>
<dbReference type="GO" id="GO:0004853">
    <property type="term" value="F:uroporphyrinogen decarboxylase activity"/>
    <property type="evidence" value="ECO:0007669"/>
    <property type="project" value="UniProtKB-EC"/>
</dbReference>
<dbReference type="EC" id="4.1.1.37" evidence="2"/>
<dbReference type="SUPFAM" id="SSF51726">
    <property type="entry name" value="UROD/MetE-like"/>
    <property type="match status" value="1"/>
</dbReference>
<feature type="domain" description="Uroporphyrinogen decarboxylase (URO-D)" evidence="1">
    <location>
        <begin position="183"/>
        <end position="373"/>
    </location>
</feature>
<dbReference type="EMBL" id="LITT01000035">
    <property type="protein sequence ID" value="OAA84938.1"/>
    <property type="molecule type" value="Genomic_DNA"/>
</dbReference>
<dbReference type="Gene3D" id="3.20.20.210">
    <property type="match status" value="1"/>
</dbReference>
<dbReference type="OrthoDB" id="9813603at2"/>
<dbReference type="Pfam" id="PF01208">
    <property type="entry name" value="URO-D"/>
    <property type="match status" value="1"/>
</dbReference>
<sequence>MTPKEMTAIRDKRMLAALNMGKPDRIPIMLSGQMYFKFIDPTMTISDWWDRQELVEENLIKAAQLPILDEMDSVPAATGVPMDFMQQNFAAMWFAKMKVPGRDIAKDALWQIDEQGPMTEEDYDTIINKGWGVLKQELFNRIGFDPEKLPQPDPQYMGKVNEKIAALGKTSVGMAGGLLPMPPFETLSGARKLPKFFRDLYRMPDKVRAALDIIEQEEVENTVKAIKALPGVYGFIGGTRSGCDFISPKVFEKFYFTYYQKVVPAMQANNVKTWFHMDGNWETFLPYFREFPKAQCVWDPDHITSNVKMKEILGDKMCITGNVPPALTSVGAPEECYKYAKEIIDIFGDTGFIMNSGCSVPPNAKRENIEAVILATLGQPLNK</sequence>
<keyword evidence="2" id="KW-0456">Lyase</keyword>
<accession>A0A162L655</accession>
<comment type="caution">
    <text evidence="2">The sequence shown here is derived from an EMBL/GenBank/DDBJ whole genome shotgun (WGS) entry which is preliminary data.</text>
</comment>
<dbReference type="InterPro" id="IPR052024">
    <property type="entry name" value="Methanogen_methyltrans"/>
</dbReference>
<dbReference type="RefSeq" id="WP_063556199.1">
    <property type="nucleotide sequence ID" value="NZ_LITT01000035.1"/>
</dbReference>
<evidence type="ECO:0000313" key="2">
    <source>
        <dbReference type="EMBL" id="OAA84938.1"/>
    </source>
</evidence>
<dbReference type="InterPro" id="IPR000257">
    <property type="entry name" value="Uroporphyrinogen_deCOase"/>
</dbReference>